<keyword evidence="4 5" id="KW-0472">Membrane</keyword>
<feature type="domain" description="Major facilitator superfamily (MFS) profile" evidence="6">
    <location>
        <begin position="90"/>
        <end position="560"/>
    </location>
</feature>
<comment type="subcellular location">
    <subcellularLocation>
        <location evidence="1">Membrane</location>
        <topology evidence="1">Multi-pass membrane protein</topology>
    </subcellularLocation>
</comment>
<feature type="transmembrane region" description="Helical" evidence="5">
    <location>
        <begin position="508"/>
        <end position="529"/>
    </location>
</feature>
<dbReference type="Pfam" id="PF07690">
    <property type="entry name" value="MFS_1"/>
    <property type="match status" value="1"/>
</dbReference>
<dbReference type="SUPFAM" id="SSF103473">
    <property type="entry name" value="MFS general substrate transporter"/>
    <property type="match status" value="2"/>
</dbReference>
<organism evidence="7 8">
    <name type="scientific">Gymnodraco acuticeps</name>
    <name type="common">Antarctic dragonfish</name>
    <dbReference type="NCBI Taxonomy" id="8218"/>
    <lineage>
        <taxon>Eukaryota</taxon>
        <taxon>Metazoa</taxon>
        <taxon>Chordata</taxon>
        <taxon>Craniata</taxon>
        <taxon>Vertebrata</taxon>
        <taxon>Euteleostomi</taxon>
        <taxon>Actinopterygii</taxon>
        <taxon>Neopterygii</taxon>
        <taxon>Teleostei</taxon>
        <taxon>Neoteleostei</taxon>
        <taxon>Acanthomorphata</taxon>
        <taxon>Eupercaria</taxon>
        <taxon>Perciformes</taxon>
        <taxon>Notothenioidei</taxon>
        <taxon>Bathydraconidae</taxon>
        <taxon>Gymnodraco</taxon>
    </lineage>
</organism>
<dbReference type="KEGG" id="gacu:117540065"/>
<evidence type="ECO:0000256" key="1">
    <source>
        <dbReference type="ARBA" id="ARBA00004141"/>
    </source>
</evidence>
<name>A0A6P8TEM6_GYMAC</name>
<feature type="transmembrane region" description="Helical" evidence="5">
    <location>
        <begin position="418"/>
        <end position="440"/>
    </location>
</feature>
<feature type="transmembrane region" description="Helical" evidence="5">
    <location>
        <begin position="185"/>
        <end position="206"/>
    </location>
</feature>
<dbReference type="Proteomes" id="UP000515161">
    <property type="component" value="Unplaced"/>
</dbReference>
<gene>
    <name evidence="8" type="primary">LOC117540065</name>
</gene>
<dbReference type="Pfam" id="PF00083">
    <property type="entry name" value="Sugar_tr"/>
    <property type="match status" value="1"/>
</dbReference>
<keyword evidence="2 5" id="KW-0812">Transmembrane</keyword>
<dbReference type="InterPro" id="IPR011701">
    <property type="entry name" value="MFS"/>
</dbReference>
<dbReference type="InterPro" id="IPR020846">
    <property type="entry name" value="MFS_dom"/>
</dbReference>
<evidence type="ECO:0000313" key="8">
    <source>
        <dbReference type="RefSeq" id="XP_034062379.1"/>
    </source>
</evidence>
<evidence type="ECO:0000313" key="7">
    <source>
        <dbReference type="Proteomes" id="UP000515161"/>
    </source>
</evidence>
<protein>
    <submittedName>
        <fullName evidence="8">Solute carrier family 22 member 5-like isoform X1</fullName>
    </submittedName>
</protein>
<evidence type="ECO:0000256" key="4">
    <source>
        <dbReference type="ARBA" id="ARBA00023136"/>
    </source>
</evidence>
<feature type="transmembrane region" description="Helical" evidence="5">
    <location>
        <begin position="146"/>
        <end position="165"/>
    </location>
</feature>
<dbReference type="Gene3D" id="1.20.1250.20">
    <property type="entry name" value="MFS general substrate transporter like domains"/>
    <property type="match status" value="1"/>
</dbReference>
<accession>A0A6P8TEM6</accession>
<dbReference type="InterPro" id="IPR036259">
    <property type="entry name" value="MFS_trans_sf"/>
</dbReference>
<feature type="transmembrane region" description="Helical" evidence="5">
    <location>
        <begin position="388"/>
        <end position="406"/>
    </location>
</feature>
<feature type="transmembrane region" description="Helical" evidence="5">
    <location>
        <begin position="213"/>
        <end position="237"/>
    </location>
</feature>
<evidence type="ECO:0000256" key="3">
    <source>
        <dbReference type="ARBA" id="ARBA00022989"/>
    </source>
</evidence>
<dbReference type="InterPro" id="IPR005828">
    <property type="entry name" value="MFS_sugar_transport-like"/>
</dbReference>
<dbReference type="InterPro" id="IPR005829">
    <property type="entry name" value="Sugar_transporter_CS"/>
</dbReference>
<keyword evidence="3 5" id="KW-1133">Transmembrane helix</keyword>
<dbReference type="GO" id="GO:0016020">
    <property type="term" value="C:membrane"/>
    <property type="evidence" value="ECO:0007669"/>
    <property type="project" value="UniProtKB-SubCell"/>
</dbReference>
<dbReference type="PROSITE" id="PS00216">
    <property type="entry name" value="SUGAR_TRANSPORT_1"/>
    <property type="match status" value="1"/>
</dbReference>
<evidence type="ECO:0000256" key="5">
    <source>
        <dbReference type="SAM" id="Phobius"/>
    </source>
</evidence>
<evidence type="ECO:0000256" key="2">
    <source>
        <dbReference type="ARBA" id="ARBA00022692"/>
    </source>
</evidence>
<dbReference type="GeneID" id="117540065"/>
<reference evidence="8" key="1">
    <citation type="submission" date="2025-08" db="UniProtKB">
        <authorList>
            <consortium name="RefSeq"/>
        </authorList>
    </citation>
    <scope>IDENTIFICATION</scope>
</reference>
<dbReference type="OrthoDB" id="3936150at2759"/>
<proteinExistence type="predicted"/>
<dbReference type="RefSeq" id="XP_034062379.1">
    <property type="nucleotide sequence ID" value="XM_034206488.1"/>
</dbReference>
<dbReference type="PANTHER" id="PTHR24064">
    <property type="entry name" value="SOLUTE CARRIER FAMILY 22 MEMBER"/>
    <property type="match status" value="1"/>
</dbReference>
<dbReference type="AlphaFoldDB" id="A0A6P8TEM6"/>
<sequence length="609" mass="68171">MTDYEVATAFLGEWGHFQQQVFFLLCLTVIPNGFSGMFIVFVGDTPSHRCVIPANVNLTAAWRNHSIPLELDSNSGALVPSKCSRYRLGDVLSLSDRGFLPGVDVNMSNVPTESCLDGWEYDQSVYISTIITEWDLVCDDRWKNPLTFSIFFCGVLTGSFVSGQLSDRYGRKIVLFVTMAVQTVFTFIMVFAPSWPVFCALFFIVGMGHISNYVAAFVLGTFVCLYSMISAVQYLVANLSMKNNLSFIACALNLPPFLLCFRDRDIEPKSSDNLFHRRCEYFLCCRLHVPATVSLLLERLEDASLRPHPAWLPLCASLVVGRFIPESPRWLLSRGRVEEAEAIVRDAAKKNKIKPPPVIFSPLQKELQCETSKALNICDLLRSPNIRWISLTLWLVWNTLTIAYFALSLNTANLHGNAYFNCFVSALVEIPAYTLSWVMFRWWSRRLSLSSTLFMGGVFLLFVQLMPANLVYLSITLEMMGKCAVTTAFAIVYAYTAELYPTVLRNTAFGACSMASRIGSIIAPYFIYLRSYSVSLPYILMGSITVASGLLSLLLPESYGMPLPDTISHMQHFPGCCKKTPYKLTNTEEKEKVAEGTFSLEQGASLLSA</sequence>
<dbReference type="GO" id="GO:0022857">
    <property type="term" value="F:transmembrane transporter activity"/>
    <property type="evidence" value="ECO:0007669"/>
    <property type="project" value="InterPro"/>
</dbReference>
<feature type="transmembrane region" description="Helical" evidence="5">
    <location>
        <begin position="452"/>
        <end position="473"/>
    </location>
</feature>
<feature type="transmembrane region" description="Helical" evidence="5">
    <location>
        <begin position="535"/>
        <end position="555"/>
    </location>
</feature>
<dbReference type="PROSITE" id="PS50850">
    <property type="entry name" value="MFS"/>
    <property type="match status" value="1"/>
</dbReference>
<evidence type="ECO:0000259" key="6">
    <source>
        <dbReference type="PROSITE" id="PS50850"/>
    </source>
</evidence>
<feature type="transmembrane region" description="Helical" evidence="5">
    <location>
        <begin position="20"/>
        <end position="42"/>
    </location>
</feature>
<keyword evidence="7" id="KW-1185">Reference proteome</keyword>
<dbReference type="InParanoid" id="A0A6P8TEM6"/>